<evidence type="ECO:0000313" key="1">
    <source>
        <dbReference type="EMBL" id="KAK4536176.1"/>
    </source>
</evidence>
<sequence length="353" mass="39561">MLPSSHLLKRGRVRLTVLVAIATCLLLCVLTLRQTWRTALRVRHYAVPSSRDLFAVLISISLEKHVADVRTLIRYWESERWPNGTLPCGSVKGPLDNATAHVRPRPDLVIYSAQPLSRQSQRGIQHELHRAPRSRQCFRRLRFVSAGLTDAQNVYQMSHGDVVSAYNGPLVMFAALPGHPELRTRYHYAFLLEPDAVPVRGNFLAAVQELAGDALAQQKMSVQSGCSANLSAPYSQWRNGQPALYRFGDEAADYFQKCFASYGCGPWAGRCGYAWDAYLFVCTGGDKHRKAEAGVSCAFHHEGSVWQHGRRSKLWEKVQEMPFFGDVYLVHSAYVLRETASILEELGNVDATT</sequence>
<dbReference type="Proteomes" id="UP001301350">
    <property type="component" value="Unassembled WGS sequence"/>
</dbReference>
<evidence type="ECO:0000313" key="2">
    <source>
        <dbReference type="Proteomes" id="UP001301350"/>
    </source>
</evidence>
<comment type="caution">
    <text evidence="1">The sequence shown here is derived from an EMBL/GenBank/DDBJ whole genome shotgun (WGS) entry which is preliminary data.</text>
</comment>
<name>A0AAV9IVP9_CYACA</name>
<evidence type="ECO:0008006" key="3">
    <source>
        <dbReference type="Google" id="ProtNLM"/>
    </source>
</evidence>
<proteinExistence type="predicted"/>
<accession>A0AAV9IVP9</accession>
<dbReference type="AlphaFoldDB" id="A0AAV9IVP9"/>
<protein>
    <recommendedName>
        <fullName evidence="3">Hexosyltransferase</fullName>
    </recommendedName>
</protein>
<gene>
    <name evidence="1" type="ORF">CDCA_CDCA07G2201</name>
</gene>
<reference evidence="1 2" key="1">
    <citation type="submission" date="2022-07" db="EMBL/GenBank/DDBJ databases">
        <title>Genome-wide signatures of adaptation to extreme environments.</title>
        <authorList>
            <person name="Cho C.H."/>
            <person name="Yoon H.S."/>
        </authorList>
    </citation>
    <scope>NUCLEOTIDE SEQUENCE [LARGE SCALE GENOMIC DNA]</scope>
    <source>
        <strain evidence="1 2">DBV 063 E5</strain>
    </source>
</reference>
<organism evidence="1 2">
    <name type="scientific">Cyanidium caldarium</name>
    <name type="common">Red alga</name>
    <dbReference type="NCBI Taxonomy" id="2771"/>
    <lineage>
        <taxon>Eukaryota</taxon>
        <taxon>Rhodophyta</taxon>
        <taxon>Bangiophyceae</taxon>
        <taxon>Cyanidiales</taxon>
        <taxon>Cyanidiaceae</taxon>
        <taxon>Cyanidium</taxon>
    </lineage>
</organism>
<keyword evidence="2" id="KW-1185">Reference proteome</keyword>
<dbReference type="EMBL" id="JANCYW010000007">
    <property type="protein sequence ID" value="KAK4536176.1"/>
    <property type="molecule type" value="Genomic_DNA"/>
</dbReference>